<evidence type="ECO:0000256" key="2">
    <source>
        <dbReference type="SAM" id="MobiDB-lite"/>
    </source>
</evidence>
<dbReference type="Proteomes" id="UP000289152">
    <property type="component" value="Unassembled WGS sequence"/>
</dbReference>
<reference evidence="3 4" key="1">
    <citation type="submission" date="2016-06" db="EMBL/GenBank/DDBJ databases">
        <title>Evolution of pathogenesis and genome organization in the Tremellales.</title>
        <authorList>
            <person name="Cuomo C."/>
            <person name="Litvintseva A."/>
            <person name="Heitman J."/>
            <person name="Chen Y."/>
            <person name="Sun S."/>
            <person name="Springer D."/>
            <person name="Dromer F."/>
            <person name="Young S."/>
            <person name="Zeng Q."/>
            <person name="Chapman S."/>
            <person name="Gujja S."/>
            <person name="Saif S."/>
            <person name="Birren B."/>
        </authorList>
    </citation>
    <scope>NUCLEOTIDE SEQUENCE [LARGE SCALE GENOMIC DNA]</scope>
    <source>
        <strain evidence="3 4">ATCC 28783</strain>
    </source>
</reference>
<dbReference type="InParanoid" id="A0A4Q1BSI3"/>
<dbReference type="AlphaFoldDB" id="A0A4Q1BSI3"/>
<feature type="coiled-coil region" evidence="1">
    <location>
        <begin position="38"/>
        <end position="65"/>
    </location>
</feature>
<name>A0A4Q1BSI3_TREME</name>
<accession>A0A4Q1BSI3</accession>
<dbReference type="VEuPathDB" id="FungiDB:TREMEDRAFT_60068"/>
<evidence type="ECO:0000313" key="3">
    <source>
        <dbReference type="EMBL" id="RXK40920.1"/>
    </source>
</evidence>
<evidence type="ECO:0000256" key="1">
    <source>
        <dbReference type="SAM" id="Coils"/>
    </source>
</evidence>
<organism evidence="3 4">
    <name type="scientific">Tremella mesenterica</name>
    <name type="common">Jelly fungus</name>
    <dbReference type="NCBI Taxonomy" id="5217"/>
    <lineage>
        <taxon>Eukaryota</taxon>
        <taxon>Fungi</taxon>
        <taxon>Dikarya</taxon>
        <taxon>Basidiomycota</taxon>
        <taxon>Agaricomycotina</taxon>
        <taxon>Tremellomycetes</taxon>
        <taxon>Tremellales</taxon>
        <taxon>Tremellaceae</taxon>
        <taxon>Tremella</taxon>
    </lineage>
</organism>
<dbReference type="EMBL" id="SDIL01000013">
    <property type="protein sequence ID" value="RXK40920.1"/>
    <property type="molecule type" value="Genomic_DNA"/>
</dbReference>
<proteinExistence type="predicted"/>
<keyword evidence="4" id="KW-1185">Reference proteome</keyword>
<protein>
    <submittedName>
        <fullName evidence="3">Uncharacterized protein</fullName>
    </submittedName>
</protein>
<keyword evidence="1" id="KW-0175">Coiled coil</keyword>
<comment type="caution">
    <text evidence="3">The sequence shown here is derived from an EMBL/GenBank/DDBJ whole genome shotgun (WGS) entry which is preliminary data.</text>
</comment>
<evidence type="ECO:0000313" key="4">
    <source>
        <dbReference type="Proteomes" id="UP000289152"/>
    </source>
</evidence>
<sequence length="165" mass="18788">MVNKRKNSAASSSDSSPETVDWSQIMRKAEQQVYAQRKTLAQSLIKSAQEEVESLTKQHSELLQAHRAEQKSIYTSFINPVTLRRERQQELSLKALTQDRNSRRMIIEYIELFKRCDISGVGIEAQGMMVEFEKGLKEQAGIIQLQSNVQTKPISSRKKSNSSSI</sequence>
<gene>
    <name evidence="3" type="ORF">M231_01768</name>
</gene>
<feature type="region of interest" description="Disordered" evidence="2">
    <location>
        <begin position="1"/>
        <end position="22"/>
    </location>
</feature>